<gene>
    <name evidence="2" type="ORF">GCM10007049_37510</name>
</gene>
<protein>
    <recommendedName>
        <fullName evidence="1">DUF4268 domain-containing protein</fullName>
    </recommendedName>
</protein>
<evidence type="ECO:0000313" key="2">
    <source>
        <dbReference type="EMBL" id="GGZ40715.1"/>
    </source>
</evidence>
<dbReference type="Proteomes" id="UP000619457">
    <property type="component" value="Unassembled WGS sequence"/>
</dbReference>
<evidence type="ECO:0000313" key="3">
    <source>
        <dbReference type="Proteomes" id="UP000619457"/>
    </source>
</evidence>
<proteinExistence type="predicted"/>
<organism evidence="2 3">
    <name type="scientific">Echinicola pacifica</name>
    <dbReference type="NCBI Taxonomy" id="346377"/>
    <lineage>
        <taxon>Bacteria</taxon>
        <taxon>Pseudomonadati</taxon>
        <taxon>Bacteroidota</taxon>
        <taxon>Cytophagia</taxon>
        <taxon>Cytophagales</taxon>
        <taxon>Cyclobacteriaceae</taxon>
        <taxon>Echinicola</taxon>
    </lineage>
</organism>
<dbReference type="Pfam" id="PF14088">
    <property type="entry name" value="DUF4268"/>
    <property type="match status" value="1"/>
</dbReference>
<dbReference type="AlphaFoldDB" id="A0A918QCW9"/>
<reference evidence="2" key="2">
    <citation type="submission" date="2020-09" db="EMBL/GenBank/DDBJ databases">
        <authorList>
            <person name="Sun Q."/>
            <person name="Kim S."/>
        </authorList>
    </citation>
    <scope>NUCLEOTIDE SEQUENCE</scope>
    <source>
        <strain evidence="2">KCTC 12368</strain>
    </source>
</reference>
<accession>A0A918QCW9</accession>
<dbReference type="RefSeq" id="WP_018473715.1">
    <property type="nucleotide sequence ID" value="NZ_BMWX01000010.1"/>
</dbReference>
<dbReference type="InterPro" id="IPR025364">
    <property type="entry name" value="DUF4268"/>
</dbReference>
<comment type="caution">
    <text evidence="2">The sequence shown here is derived from an EMBL/GenBank/DDBJ whole genome shotgun (WGS) entry which is preliminary data.</text>
</comment>
<dbReference type="EMBL" id="BMWX01000010">
    <property type="protein sequence ID" value="GGZ40715.1"/>
    <property type="molecule type" value="Genomic_DNA"/>
</dbReference>
<evidence type="ECO:0000259" key="1">
    <source>
        <dbReference type="Pfam" id="PF14088"/>
    </source>
</evidence>
<name>A0A918QCW9_9BACT</name>
<keyword evidence="3" id="KW-1185">Reference proteome</keyword>
<sequence>MYTRAEITKTKTDFWTTFGQYMKPVPSAEGLKVNWQNYKTHVPQVFFRMKAERDFASIGIEINFKDLEMQELVFEQFQTFKKLLEGALGEEWQWSLHSTDDYGKVTSKIQKTLPNVNVMEQEDWSEIISFLKPRIIALDEFWSNVRPAFEGFL</sequence>
<feature type="domain" description="DUF4268" evidence="1">
    <location>
        <begin position="11"/>
        <end position="145"/>
    </location>
</feature>
<reference evidence="2" key="1">
    <citation type="journal article" date="2014" name="Int. J. Syst. Evol. Microbiol.">
        <title>Complete genome sequence of Corynebacterium casei LMG S-19264T (=DSM 44701T), isolated from a smear-ripened cheese.</title>
        <authorList>
            <consortium name="US DOE Joint Genome Institute (JGI-PGF)"/>
            <person name="Walter F."/>
            <person name="Albersmeier A."/>
            <person name="Kalinowski J."/>
            <person name="Ruckert C."/>
        </authorList>
    </citation>
    <scope>NUCLEOTIDE SEQUENCE</scope>
    <source>
        <strain evidence="2">KCTC 12368</strain>
    </source>
</reference>